<feature type="region of interest" description="Disordered" evidence="1">
    <location>
        <begin position="115"/>
        <end position="156"/>
    </location>
</feature>
<protein>
    <submittedName>
        <fullName evidence="2">Uncharacterized protein</fullName>
    </submittedName>
</protein>
<proteinExistence type="predicted"/>
<evidence type="ECO:0000256" key="1">
    <source>
        <dbReference type="SAM" id="MobiDB-lite"/>
    </source>
</evidence>
<dbReference type="Proteomes" id="UP000243499">
    <property type="component" value="Chromosome 7"/>
</dbReference>
<accession>A0A2T8IDJ0</accession>
<dbReference type="Gramene" id="PVH35741">
    <property type="protein sequence ID" value="PVH35741"/>
    <property type="gene ID" value="PAHAL_7G259700"/>
</dbReference>
<sequence length="175" mass="19236">MLASSLIVGLFLWSPVGVFLSVHALFPLCLRACSVSPPHCAGVWIPVDKRCSFPFLFILPPLEPPLPVLFPSARPYLICRWRQRPPHCRRSGAAAWSASAAWGAWSPASLMRSAPGGAAAGGRRVGTRRSSGDGMTSSEDHRDWDECQLNSTQRDSRRRPEMVVTLVSCLHFRSP</sequence>
<dbReference type="EMBL" id="CM008052">
    <property type="protein sequence ID" value="PVH35741.1"/>
    <property type="molecule type" value="Genomic_DNA"/>
</dbReference>
<reference evidence="2" key="1">
    <citation type="submission" date="2018-04" db="EMBL/GenBank/DDBJ databases">
        <title>WGS assembly of Panicum hallii.</title>
        <authorList>
            <person name="Lovell J."/>
            <person name="Jenkins J."/>
            <person name="Lowry D."/>
            <person name="Mamidi S."/>
            <person name="Sreedasyam A."/>
            <person name="Weng X."/>
            <person name="Barry K."/>
            <person name="Bonette J."/>
            <person name="Campitelli B."/>
            <person name="Daum C."/>
            <person name="Gordon S."/>
            <person name="Gould B."/>
            <person name="Lipzen A."/>
            <person name="Macqueen A."/>
            <person name="Palacio-Mejia J."/>
            <person name="Plott C."/>
            <person name="Shakirov E."/>
            <person name="Shu S."/>
            <person name="Yoshinaga Y."/>
            <person name="Zane M."/>
            <person name="Rokhsar D."/>
            <person name="Grimwood J."/>
            <person name="Schmutz J."/>
            <person name="Juenger T."/>
        </authorList>
    </citation>
    <scope>NUCLEOTIDE SEQUENCE [LARGE SCALE GENOMIC DNA]</scope>
    <source>
        <strain evidence="2">FIL2</strain>
    </source>
</reference>
<gene>
    <name evidence="2" type="ORF">PAHAL_7G259700</name>
</gene>
<evidence type="ECO:0000313" key="2">
    <source>
        <dbReference type="EMBL" id="PVH35741.1"/>
    </source>
</evidence>
<name>A0A2T8IDJ0_9POAL</name>
<dbReference type="AlphaFoldDB" id="A0A2T8IDJ0"/>
<organism evidence="2">
    <name type="scientific">Panicum hallii</name>
    <dbReference type="NCBI Taxonomy" id="206008"/>
    <lineage>
        <taxon>Eukaryota</taxon>
        <taxon>Viridiplantae</taxon>
        <taxon>Streptophyta</taxon>
        <taxon>Embryophyta</taxon>
        <taxon>Tracheophyta</taxon>
        <taxon>Spermatophyta</taxon>
        <taxon>Magnoliopsida</taxon>
        <taxon>Liliopsida</taxon>
        <taxon>Poales</taxon>
        <taxon>Poaceae</taxon>
        <taxon>PACMAD clade</taxon>
        <taxon>Panicoideae</taxon>
        <taxon>Panicodae</taxon>
        <taxon>Paniceae</taxon>
        <taxon>Panicinae</taxon>
        <taxon>Panicum</taxon>
        <taxon>Panicum sect. Panicum</taxon>
    </lineage>
</organism>